<proteinExistence type="predicted"/>
<name>A0A0K8PWM3_STRAJ</name>
<sequence>MLAAAFGLHGGDGLHRRQAVQADAEDERRWVAERVAQRPVCERYGVKIFPCALRHPFA</sequence>
<dbReference type="RefSeq" id="WP_201785095.1">
    <property type="nucleotide sequence ID" value="NZ_DF968414.1"/>
</dbReference>
<dbReference type="PATRIC" id="fig|146537.3.peg.7457"/>
<accession>A0A0K8PWM3</accession>
<organism evidence="1 2">
    <name type="scientific">Streptomyces azureus</name>
    <dbReference type="NCBI Taxonomy" id="146537"/>
    <lineage>
        <taxon>Bacteria</taxon>
        <taxon>Bacillati</taxon>
        <taxon>Actinomycetota</taxon>
        <taxon>Actinomycetes</taxon>
        <taxon>Kitasatosporales</taxon>
        <taxon>Streptomycetaceae</taxon>
        <taxon>Streptomyces</taxon>
    </lineage>
</organism>
<reference evidence="1" key="1">
    <citation type="journal article" date="2015" name="Genome Announc.">
        <title>Draft Genome Sequence of Thiostrepton-Producing Streptomyces azureus ATCC 14921.</title>
        <authorList>
            <person name="Sakihara K."/>
            <person name="Maeda J."/>
            <person name="Tashiro K."/>
            <person name="Fujino Y."/>
            <person name="Kuhara S."/>
            <person name="Ohshima T."/>
            <person name="Ogata S."/>
            <person name="Doi K."/>
        </authorList>
    </citation>
    <scope>NUCLEOTIDE SEQUENCE [LARGE SCALE GENOMIC DNA]</scope>
    <source>
        <strain evidence="1">ATCC14921</strain>
    </source>
</reference>
<evidence type="ECO:0000313" key="1">
    <source>
        <dbReference type="EMBL" id="GAP52216.1"/>
    </source>
</evidence>
<keyword evidence="2" id="KW-1185">Reference proteome</keyword>
<dbReference type="AlphaFoldDB" id="A0A0K8PWM3"/>
<gene>
    <name evidence="1" type="ORF">SAZU_7090</name>
</gene>
<dbReference type="EMBL" id="DF968414">
    <property type="protein sequence ID" value="GAP52216.1"/>
    <property type="molecule type" value="Genomic_DNA"/>
</dbReference>
<protein>
    <submittedName>
        <fullName evidence="1">Uncharacterized protein</fullName>
    </submittedName>
</protein>
<dbReference type="Proteomes" id="UP000053859">
    <property type="component" value="Unassembled WGS sequence"/>
</dbReference>
<evidence type="ECO:0000313" key="2">
    <source>
        <dbReference type="Proteomes" id="UP000053859"/>
    </source>
</evidence>